<dbReference type="Pfam" id="PF08818">
    <property type="entry name" value="DUF1801"/>
    <property type="match status" value="1"/>
</dbReference>
<dbReference type="AlphaFoldDB" id="H1YDL2"/>
<keyword evidence="3" id="KW-1185">Reference proteome</keyword>
<dbReference type="eggNOG" id="ENOG5032SVM">
    <property type="taxonomic scope" value="Bacteria"/>
</dbReference>
<dbReference type="STRING" id="714943.Mucpa_6650"/>
<accession>H1YDL2</accession>
<feature type="domain" description="YdhG-like" evidence="1">
    <location>
        <begin position="17"/>
        <end position="111"/>
    </location>
</feature>
<dbReference type="RefSeq" id="WP_008512633.1">
    <property type="nucleotide sequence ID" value="NZ_CM001403.1"/>
</dbReference>
<reference evidence="2" key="1">
    <citation type="submission" date="2011-09" db="EMBL/GenBank/DDBJ databases">
        <title>The permanent draft genome of Mucilaginibacter paludis DSM 18603.</title>
        <authorList>
            <consortium name="US DOE Joint Genome Institute (JGI-PGF)"/>
            <person name="Lucas S."/>
            <person name="Han J."/>
            <person name="Lapidus A."/>
            <person name="Bruce D."/>
            <person name="Goodwin L."/>
            <person name="Pitluck S."/>
            <person name="Peters L."/>
            <person name="Kyrpides N."/>
            <person name="Mavromatis K."/>
            <person name="Ivanova N."/>
            <person name="Mikhailova N."/>
            <person name="Held B."/>
            <person name="Detter J.C."/>
            <person name="Tapia R."/>
            <person name="Han C."/>
            <person name="Land M."/>
            <person name="Hauser L."/>
            <person name="Markowitz V."/>
            <person name="Cheng J.-F."/>
            <person name="Hugenholtz P."/>
            <person name="Woyke T."/>
            <person name="Wu D."/>
            <person name="Tindall B."/>
            <person name="Brambilla E."/>
            <person name="Klenk H.-P."/>
            <person name="Eisen J.A."/>
        </authorList>
    </citation>
    <scope>NUCLEOTIDE SEQUENCE [LARGE SCALE GENOMIC DNA]</scope>
    <source>
        <strain evidence="2">DSM 18603</strain>
    </source>
</reference>
<dbReference type="SUPFAM" id="SSF159888">
    <property type="entry name" value="YdhG-like"/>
    <property type="match status" value="1"/>
</dbReference>
<dbReference type="Gene3D" id="3.90.1150.200">
    <property type="match status" value="1"/>
</dbReference>
<name>H1YDL2_9SPHI</name>
<organism evidence="2 3">
    <name type="scientific">Mucilaginibacter paludis DSM 18603</name>
    <dbReference type="NCBI Taxonomy" id="714943"/>
    <lineage>
        <taxon>Bacteria</taxon>
        <taxon>Pseudomonadati</taxon>
        <taxon>Bacteroidota</taxon>
        <taxon>Sphingobacteriia</taxon>
        <taxon>Sphingobacteriales</taxon>
        <taxon>Sphingobacteriaceae</taxon>
        <taxon>Mucilaginibacter</taxon>
    </lineage>
</organism>
<evidence type="ECO:0000313" key="3">
    <source>
        <dbReference type="Proteomes" id="UP000002774"/>
    </source>
</evidence>
<proteinExistence type="predicted"/>
<protein>
    <recommendedName>
        <fullName evidence="1">YdhG-like domain-containing protein</fullName>
    </recommendedName>
</protein>
<evidence type="ECO:0000313" key="2">
    <source>
        <dbReference type="EMBL" id="EHQ30701.1"/>
    </source>
</evidence>
<dbReference type="HOGENOM" id="CLU_168831_0_0_10"/>
<dbReference type="Proteomes" id="UP000002774">
    <property type="component" value="Chromosome"/>
</dbReference>
<dbReference type="InterPro" id="IPR014922">
    <property type="entry name" value="YdhG-like"/>
</dbReference>
<evidence type="ECO:0000259" key="1">
    <source>
        <dbReference type="Pfam" id="PF08818"/>
    </source>
</evidence>
<sequence>MLRDIDNYFLKKDEPAKSSLLYLRTFILAFDAEITESWKYGMPFYCYKNKMLCYLWTKKGTGQPYIGFVDGKLMEHPELIMEKRSRMKIMLIEPAEDVPVNVISEILNVAVKLRN</sequence>
<dbReference type="EMBL" id="CM001403">
    <property type="protein sequence ID" value="EHQ30701.1"/>
    <property type="molecule type" value="Genomic_DNA"/>
</dbReference>
<gene>
    <name evidence="2" type="ORF">Mucpa_6650</name>
</gene>